<gene>
    <name evidence="1" type="primary">PBRM1_4</name>
    <name evidence="1" type="ORF">E2C01_061068</name>
</gene>
<comment type="caution">
    <text evidence="1">The sequence shown here is derived from an EMBL/GenBank/DDBJ whole genome shotgun (WGS) entry which is preliminary data.</text>
</comment>
<dbReference type="EMBL" id="VSRR010025499">
    <property type="protein sequence ID" value="MPC66913.1"/>
    <property type="molecule type" value="Genomic_DNA"/>
</dbReference>
<keyword evidence="2" id="KW-1185">Reference proteome</keyword>
<dbReference type="InterPro" id="IPR043151">
    <property type="entry name" value="BAH_sf"/>
</dbReference>
<evidence type="ECO:0000313" key="2">
    <source>
        <dbReference type="Proteomes" id="UP000324222"/>
    </source>
</evidence>
<dbReference type="Proteomes" id="UP000324222">
    <property type="component" value="Unassembled WGS sequence"/>
</dbReference>
<reference evidence="1 2" key="1">
    <citation type="submission" date="2019-05" db="EMBL/GenBank/DDBJ databases">
        <title>Another draft genome of Portunus trituberculatus and its Hox gene families provides insights of decapod evolution.</title>
        <authorList>
            <person name="Jeong J.-H."/>
            <person name="Song I."/>
            <person name="Kim S."/>
            <person name="Choi T."/>
            <person name="Kim D."/>
            <person name="Ryu S."/>
            <person name="Kim W."/>
        </authorList>
    </citation>
    <scope>NUCLEOTIDE SEQUENCE [LARGE SCALE GENOMIC DNA]</scope>
    <source>
        <tissue evidence="1">Muscle</tissue>
    </source>
</reference>
<dbReference type="Gene3D" id="2.30.30.490">
    <property type="match status" value="1"/>
</dbReference>
<evidence type="ECO:0000313" key="1">
    <source>
        <dbReference type="EMBL" id="MPC66913.1"/>
    </source>
</evidence>
<organism evidence="1 2">
    <name type="scientific">Portunus trituberculatus</name>
    <name type="common">Swimming crab</name>
    <name type="synonym">Neptunus trituberculatus</name>
    <dbReference type="NCBI Taxonomy" id="210409"/>
    <lineage>
        <taxon>Eukaryota</taxon>
        <taxon>Metazoa</taxon>
        <taxon>Ecdysozoa</taxon>
        <taxon>Arthropoda</taxon>
        <taxon>Crustacea</taxon>
        <taxon>Multicrustacea</taxon>
        <taxon>Malacostraca</taxon>
        <taxon>Eumalacostraca</taxon>
        <taxon>Eucarida</taxon>
        <taxon>Decapoda</taxon>
        <taxon>Pleocyemata</taxon>
        <taxon>Brachyura</taxon>
        <taxon>Eubrachyura</taxon>
        <taxon>Portunoidea</taxon>
        <taxon>Portunidae</taxon>
        <taxon>Portuninae</taxon>
        <taxon>Portunus</taxon>
    </lineage>
</organism>
<sequence length="152" mass="16971">MIKVKLCVSLFSFPYCACPSTSVRLTEISESDVYVCESFLDEMNQRVSSLQNGLRKYKLSNLVNADEIYYFKKPININKFDPSVIAFKKQPLPYAVRSVMLQESSPLTPRMDLDYDDSMDGPPPSVASVDSGIITGTPKAIKKTPTGVCHVY</sequence>
<dbReference type="AlphaFoldDB" id="A0A5B7H9R9"/>
<proteinExistence type="predicted"/>
<name>A0A5B7H9R9_PORTR</name>
<dbReference type="OrthoDB" id="10009055at2759"/>
<protein>
    <submittedName>
        <fullName evidence="1">Protein polybromo-1</fullName>
    </submittedName>
</protein>
<accession>A0A5B7H9R9</accession>